<evidence type="ECO:0000256" key="2">
    <source>
        <dbReference type="ARBA" id="ARBA00022723"/>
    </source>
</evidence>
<dbReference type="PROSITE" id="PS51085">
    <property type="entry name" value="2FE2S_FER_2"/>
    <property type="match status" value="1"/>
</dbReference>
<dbReference type="AlphaFoldDB" id="A0A6L8W9I5"/>
<dbReference type="GO" id="GO:0046872">
    <property type="term" value="F:metal ion binding"/>
    <property type="evidence" value="ECO:0007669"/>
    <property type="project" value="UniProtKB-KW"/>
</dbReference>
<dbReference type="Proteomes" id="UP000476030">
    <property type="component" value="Unassembled WGS sequence"/>
</dbReference>
<reference evidence="7 8" key="1">
    <citation type="submission" date="2019-12" db="EMBL/GenBank/DDBJ databases">
        <title>Snethiella sp. nov. sp. isolated from sea sand.</title>
        <authorList>
            <person name="Kim J."/>
            <person name="Jeong S.E."/>
            <person name="Jung H.S."/>
            <person name="Jeon C.O."/>
        </authorList>
    </citation>
    <scope>NUCLEOTIDE SEQUENCE [LARGE SCALE GENOMIC DNA]</scope>
    <source>
        <strain evidence="7 8">DP05</strain>
    </source>
</reference>
<keyword evidence="1" id="KW-0001">2Fe-2S</keyword>
<dbReference type="InterPro" id="IPR006058">
    <property type="entry name" value="2Fe2S_fd_BS"/>
</dbReference>
<feature type="domain" description="2Fe-2S ferredoxin-type" evidence="6">
    <location>
        <begin position="4"/>
        <end position="80"/>
    </location>
</feature>
<dbReference type="PROSITE" id="PS00197">
    <property type="entry name" value="2FE2S_FER_1"/>
    <property type="match status" value="1"/>
</dbReference>
<evidence type="ECO:0000256" key="5">
    <source>
        <dbReference type="ARBA" id="ARBA00023014"/>
    </source>
</evidence>
<dbReference type="SUPFAM" id="SSF47741">
    <property type="entry name" value="CO dehydrogenase ISP C-domain like"/>
    <property type="match status" value="1"/>
</dbReference>
<dbReference type="EMBL" id="WTUW01000002">
    <property type="protein sequence ID" value="MZR31203.1"/>
    <property type="molecule type" value="Genomic_DNA"/>
</dbReference>
<evidence type="ECO:0000259" key="6">
    <source>
        <dbReference type="PROSITE" id="PS51085"/>
    </source>
</evidence>
<evidence type="ECO:0000256" key="3">
    <source>
        <dbReference type="ARBA" id="ARBA00023002"/>
    </source>
</evidence>
<dbReference type="InterPro" id="IPR036010">
    <property type="entry name" value="2Fe-2S_ferredoxin-like_sf"/>
</dbReference>
<organism evidence="7 8">
    <name type="scientific">Sneathiella litorea</name>
    <dbReference type="NCBI Taxonomy" id="2606216"/>
    <lineage>
        <taxon>Bacteria</taxon>
        <taxon>Pseudomonadati</taxon>
        <taxon>Pseudomonadota</taxon>
        <taxon>Alphaproteobacteria</taxon>
        <taxon>Sneathiellales</taxon>
        <taxon>Sneathiellaceae</taxon>
        <taxon>Sneathiella</taxon>
    </lineage>
</organism>
<dbReference type="Gene3D" id="1.10.150.120">
    <property type="entry name" value="[2Fe-2S]-binding domain"/>
    <property type="match status" value="1"/>
</dbReference>
<keyword evidence="8" id="KW-1185">Reference proteome</keyword>
<dbReference type="InterPro" id="IPR012675">
    <property type="entry name" value="Beta-grasp_dom_sf"/>
</dbReference>
<dbReference type="InterPro" id="IPR023393">
    <property type="entry name" value="START-like_dom_sf"/>
</dbReference>
<dbReference type="CDD" id="cd00207">
    <property type="entry name" value="fer2"/>
    <property type="match status" value="1"/>
</dbReference>
<dbReference type="InterPro" id="IPR001041">
    <property type="entry name" value="2Fe-2S_ferredoxin-type"/>
</dbReference>
<dbReference type="GO" id="GO:0016491">
    <property type="term" value="F:oxidoreductase activity"/>
    <property type="evidence" value="ECO:0007669"/>
    <property type="project" value="UniProtKB-KW"/>
</dbReference>
<dbReference type="Pfam" id="PF01799">
    <property type="entry name" value="Fer2_2"/>
    <property type="match status" value="1"/>
</dbReference>
<evidence type="ECO:0000313" key="8">
    <source>
        <dbReference type="Proteomes" id="UP000476030"/>
    </source>
</evidence>
<evidence type="ECO:0000256" key="4">
    <source>
        <dbReference type="ARBA" id="ARBA00023004"/>
    </source>
</evidence>
<keyword evidence="5" id="KW-0411">Iron-sulfur</keyword>
<keyword evidence="3" id="KW-0560">Oxidoreductase</keyword>
<dbReference type="SUPFAM" id="SSF54292">
    <property type="entry name" value="2Fe-2S ferredoxin-like"/>
    <property type="match status" value="1"/>
</dbReference>
<dbReference type="SUPFAM" id="SSF55961">
    <property type="entry name" value="Bet v1-like"/>
    <property type="match status" value="1"/>
</dbReference>
<protein>
    <submittedName>
        <fullName evidence="7">2Fe-2S iron-sulfur cluster binding domain-containing protein</fullName>
    </submittedName>
</protein>
<dbReference type="GO" id="GO:0051537">
    <property type="term" value="F:2 iron, 2 sulfur cluster binding"/>
    <property type="evidence" value="ECO:0007669"/>
    <property type="project" value="UniProtKB-KW"/>
</dbReference>
<proteinExistence type="predicted"/>
<dbReference type="InterPro" id="IPR010419">
    <property type="entry name" value="CO_DH_gsu"/>
</dbReference>
<dbReference type="InterPro" id="IPR036884">
    <property type="entry name" value="2Fe-2S-bd_dom_sf"/>
</dbReference>
<dbReference type="Pfam" id="PF06240">
    <property type="entry name" value="COXG"/>
    <property type="match status" value="1"/>
</dbReference>
<keyword evidence="2" id="KW-0479">Metal-binding</keyword>
<dbReference type="PANTHER" id="PTHR44379:SF8">
    <property type="entry name" value="XANTHINE DEHYDROGENASE IRON-SULFUR-BINDING SUBUNIT XDHC-RELATED"/>
    <property type="match status" value="1"/>
</dbReference>
<comment type="caution">
    <text evidence="7">The sequence shown here is derived from an EMBL/GenBank/DDBJ whole genome shotgun (WGS) entry which is preliminary data.</text>
</comment>
<keyword evidence="4" id="KW-0408">Iron</keyword>
<name>A0A6L8W9I5_9PROT</name>
<dbReference type="PANTHER" id="PTHR44379">
    <property type="entry name" value="OXIDOREDUCTASE WITH IRON-SULFUR SUBUNIT"/>
    <property type="match status" value="1"/>
</dbReference>
<dbReference type="Gene3D" id="3.10.20.30">
    <property type="match status" value="1"/>
</dbReference>
<accession>A0A6L8W9I5</accession>
<sequence>MTNMTVDLVVNGTPVSETTEPRTHLADFLREELHLTGTHLGCEQGVCGACTVFVDGRPTRSCITLAATCEGAEVRSVEGFDDDALMAALRDAFKRHHGLQCGYCTPGMLVTGYDIVRRLPNADATRVRKELSGNLCRCTGYAGIVAAIMDVLENNPPLATVQPQTRTVQKSEKSAVESIGATASILSPVAAEKITPASIPTKSSLAEAPTLSRTRRFDLAATDIWNVVSDPEKIASCMPGGQLDSITDDNLLQGKCAVSMGPIKAAFAGTAKMDLNEAEKSGHVIGRGKDGLSRSQLDGMLDFKVISLPEGGAELTLDMVYKLTGPLSQFSRPTLVAEIADRILDQVAASIDALARGQEPDLTTQSNLNGLSLMASVFMGWIKRVLRFR</sequence>
<evidence type="ECO:0000313" key="7">
    <source>
        <dbReference type="EMBL" id="MZR31203.1"/>
    </source>
</evidence>
<dbReference type="InterPro" id="IPR002888">
    <property type="entry name" value="2Fe-2S-bd"/>
</dbReference>
<gene>
    <name evidence="7" type="ORF">GQE98_11235</name>
</gene>
<evidence type="ECO:0000256" key="1">
    <source>
        <dbReference type="ARBA" id="ARBA00022714"/>
    </source>
</evidence>
<dbReference type="Gene3D" id="3.30.530.20">
    <property type="match status" value="1"/>
</dbReference>
<dbReference type="FunFam" id="3.10.20.30:FF:000020">
    <property type="entry name" value="Xanthine dehydrogenase iron-sulfur subunit"/>
    <property type="match status" value="1"/>
</dbReference>
<dbReference type="InterPro" id="IPR051452">
    <property type="entry name" value="Diverse_Oxidoreductases"/>
</dbReference>
<dbReference type="Pfam" id="PF00111">
    <property type="entry name" value="Fer2"/>
    <property type="match status" value="1"/>
</dbReference>
<dbReference type="RefSeq" id="WP_161315729.1">
    <property type="nucleotide sequence ID" value="NZ_WTUW01000002.1"/>
</dbReference>